<dbReference type="AlphaFoldDB" id="A0A392U8H1"/>
<name>A0A392U8H1_9FABA</name>
<accession>A0A392U8H1</accession>
<sequence>MWPLGDVECGRVDVILVKDC</sequence>
<comment type="caution">
    <text evidence="1">The sequence shown here is derived from an EMBL/GenBank/DDBJ whole genome shotgun (WGS) entry which is preliminary data.</text>
</comment>
<keyword evidence="2" id="KW-1185">Reference proteome</keyword>
<feature type="non-terminal residue" evidence="1">
    <location>
        <position position="20"/>
    </location>
</feature>
<dbReference type="EMBL" id="LXQA010740864">
    <property type="protein sequence ID" value="MCI68686.1"/>
    <property type="molecule type" value="Genomic_DNA"/>
</dbReference>
<organism evidence="1 2">
    <name type="scientific">Trifolium medium</name>
    <dbReference type="NCBI Taxonomy" id="97028"/>
    <lineage>
        <taxon>Eukaryota</taxon>
        <taxon>Viridiplantae</taxon>
        <taxon>Streptophyta</taxon>
        <taxon>Embryophyta</taxon>
        <taxon>Tracheophyta</taxon>
        <taxon>Spermatophyta</taxon>
        <taxon>Magnoliopsida</taxon>
        <taxon>eudicotyledons</taxon>
        <taxon>Gunneridae</taxon>
        <taxon>Pentapetalae</taxon>
        <taxon>rosids</taxon>
        <taxon>fabids</taxon>
        <taxon>Fabales</taxon>
        <taxon>Fabaceae</taxon>
        <taxon>Papilionoideae</taxon>
        <taxon>50 kb inversion clade</taxon>
        <taxon>NPAAA clade</taxon>
        <taxon>Hologalegina</taxon>
        <taxon>IRL clade</taxon>
        <taxon>Trifolieae</taxon>
        <taxon>Trifolium</taxon>
    </lineage>
</organism>
<evidence type="ECO:0000313" key="2">
    <source>
        <dbReference type="Proteomes" id="UP000265520"/>
    </source>
</evidence>
<reference evidence="1 2" key="1">
    <citation type="journal article" date="2018" name="Front. Plant Sci.">
        <title>Red Clover (Trifolium pratense) and Zigzag Clover (T. medium) - A Picture of Genomic Similarities and Differences.</title>
        <authorList>
            <person name="Dluhosova J."/>
            <person name="Istvanek J."/>
            <person name="Nedelnik J."/>
            <person name="Repkova J."/>
        </authorList>
    </citation>
    <scope>NUCLEOTIDE SEQUENCE [LARGE SCALE GENOMIC DNA]</scope>
    <source>
        <strain evidence="2">cv. 10/8</strain>
        <tissue evidence="1">Leaf</tissue>
    </source>
</reference>
<evidence type="ECO:0000313" key="1">
    <source>
        <dbReference type="EMBL" id="MCI68686.1"/>
    </source>
</evidence>
<protein>
    <submittedName>
        <fullName evidence="1">Uncharacterized protein</fullName>
    </submittedName>
</protein>
<proteinExistence type="predicted"/>
<dbReference type="Proteomes" id="UP000265520">
    <property type="component" value="Unassembled WGS sequence"/>
</dbReference>